<comment type="caution">
    <text evidence="3">The sequence shown here is derived from an EMBL/GenBank/DDBJ whole genome shotgun (WGS) entry which is preliminary data.</text>
</comment>
<dbReference type="Pfam" id="PF01935">
    <property type="entry name" value="DUF87"/>
    <property type="match status" value="1"/>
</dbReference>
<feature type="region of interest" description="Disordered" evidence="1">
    <location>
        <begin position="431"/>
        <end position="567"/>
    </location>
</feature>
<feature type="compositionally biased region" description="Basic residues" evidence="1">
    <location>
        <begin position="849"/>
        <end position="860"/>
    </location>
</feature>
<sequence length="867" mass="93990">MNSVTQRAKQLLEGRRKILEERYPRLRRPEPPVRAAPQPARVGTSVILGSDEQNLPVRLDTRSRLEHMHIIGTTGGGKTTLIEHIARQDILNGHGVCVVDPHGCHPESLYRHMLAWLYESGVANERVVHIIDPNSDQYASGFNPLAVPEGHDPAVVAEAALECFQRLWSDENPDSKPTIQRVLAGAFTALAELGLTLAETRLLFDPEDADGVREHVLCEVTDEYAKEELQWLQSIGKERTGIRDLRVEVTGPRNRIAKLIRLEALRTIVGQTERVIDLREAMDEGHIILANLSGGTRAYEKGADILGRLLNRSLLFHAKRRNNPGRPFFVYLDECQRYLSGDVSTALAEVRKQGVGLVLAHQWQSQLSAFDEEILSAVRSGTNIKVVFRAKDQREAMDLAEMVVPLNLEMPVELLTKETVVGYEVRRMRNASTGGSATTTLSDATTKTKGTGSTVTEGGGVAQSRTETVSEQESLAHTQGTTRSTTIGLQHSFGQTRGRITTQGESSAETDTTTDTQSTSHGRTTTESLSNAETDTRGRNSSRGRGGGRTEQAATSRGSSFGQSFDVAVDPWRTGETAYRRAAGFPGEASARSVQRGYDEGFSQSSGRSENWSETEGSSDAHAIQRSTTSGTAEAFGDGESHAEGHAIQRGRSSSVANSSGESETVGASLNVAEGETQSTTRGITQGFSIAEGTTTSKSWSQAHAVQESDGVTKGSSVAKGDNWSAGWGETLAPVMAMRPGAVHSKDNVLTMAANKLRSLTTGTAFINYVDHTGMNAALLQVPYREMPTLSAEEFARVVDAVCAKSPSALPVDEAQERAQRRKQVLIQAARMRRLPPPEPASAAEFRVPAKRQTRSKRSTTKGASND</sequence>
<dbReference type="PANTHER" id="PTHR30121:SF6">
    <property type="entry name" value="SLR6007 PROTEIN"/>
    <property type="match status" value="1"/>
</dbReference>
<dbReference type="Proteomes" id="UP000290401">
    <property type="component" value="Unassembled WGS sequence"/>
</dbReference>
<protein>
    <submittedName>
        <fullName evidence="3">DUF87 domain-containing protein</fullName>
    </submittedName>
</protein>
<feature type="compositionally biased region" description="Low complexity" evidence="1">
    <location>
        <begin position="653"/>
        <end position="663"/>
    </location>
</feature>
<feature type="region of interest" description="Disordered" evidence="1">
    <location>
        <begin position="830"/>
        <end position="867"/>
    </location>
</feature>
<accession>A0ABY0E594</accession>
<dbReference type="RefSeq" id="WP_128958272.1">
    <property type="nucleotide sequence ID" value="NZ_RDQZ01000013.1"/>
</dbReference>
<dbReference type="InterPro" id="IPR002789">
    <property type="entry name" value="HerA_central"/>
</dbReference>
<evidence type="ECO:0000259" key="2">
    <source>
        <dbReference type="Pfam" id="PF01935"/>
    </source>
</evidence>
<proteinExistence type="predicted"/>
<feature type="compositionally biased region" description="Polar residues" evidence="1">
    <location>
        <begin position="602"/>
        <end position="618"/>
    </location>
</feature>
<feature type="compositionally biased region" description="Polar residues" evidence="1">
    <location>
        <begin position="552"/>
        <end position="563"/>
    </location>
</feature>
<evidence type="ECO:0000313" key="4">
    <source>
        <dbReference type="Proteomes" id="UP000290401"/>
    </source>
</evidence>
<feature type="compositionally biased region" description="Low complexity" evidence="1">
    <location>
        <begin position="506"/>
        <end position="526"/>
    </location>
</feature>
<dbReference type="PANTHER" id="PTHR30121">
    <property type="entry name" value="UNCHARACTERIZED PROTEIN YJGR-RELATED"/>
    <property type="match status" value="1"/>
</dbReference>
<feature type="domain" description="Helicase HerA central" evidence="2">
    <location>
        <begin position="51"/>
        <end position="103"/>
    </location>
</feature>
<dbReference type="SUPFAM" id="SSF52540">
    <property type="entry name" value="P-loop containing nucleoside triphosphate hydrolases"/>
    <property type="match status" value="1"/>
</dbReference>
<organism evidence="3 4">
    <name type="scientific">Bradyrhizobium guangzhouense</name>
    <dbReference type="NCBI Taxonomy" id="1325095"/>
    <lineage>
        <taxon>Bacteria</taxon>
        <taxon>Pseudomonadati</taxon>
        <taxon>Pseudomonadota</taxon>
        <taxon>Alphaproteobacteria</taxon>
        <taxon>Hyphomicrobiales</taxon>
        <taxon>Nitrobacteraceae</taxon>
        <taxon>Bradyrhizobium</taxon>
    </lineage>
</organism>
<evidence type="ECO:0000313" key="3">
    <source>
        <dbReference type="EMBL" id="RXH12330.1"/>
    </source>
</evidence>
<gene>
    <name evidence="3" type="ORF">EAS56_17635</name>
</gene>
<feature type="region of interest" description="Disordered" evidence="1">
    <location>
        <begin position="587"/>
        <end position="720"/>
    </location>
</feature>
<feature type="compositionally biased region" description="Polar residues" evidence="1">
    <location>
        <begin position="676"/>
        <end position="704"/>
    </location>
</feature>
<dbReference type="Gene3D" id="3.40.50.300">
    <property type="entry name" value="P-loop containing nucleotide triphosphate hydrolases"/>
    <property type="match status" value="2"/>
</dbReference>
<reference evidence="3 4" key="1">
    <citation type="submission" date="2018-10" db="EMBL/GenBank/DDBJ databases">
        <title>Bradyrhizobium sp. nov., effective nodules isolated from peanut in China.</title>
        <authorList>
            <person name="Li Y."/>
        </authorList>
    </citation>
    <scope>NUCLEOTIDE SEQUENCE [LARGE SCALE GENOMIC DNA]</scope>
    <source>
        <strain evidence="3 4">CCBAU 53426</strain>
    </source>
</reference>
<keyword evidence="4" id="KW-1185">Reference proteome</keyword>
<dbReference type="InterPro" id="IPR027417">
    <property type="entry name" value="P-loop_NTPase"/>
</dbReference>
<dbReference type="EMBL" id="RDQZ01000013">
    <property type="protein sequence ID" value="RXH12330.1"/>
    <property type="molecule type" value="Genomic_DNA"/>
</dbReference>
<evidence type="ECO:0000256" key="1">
    <source>
        <dbReference type="SAM" id="MobiDB-lite"/>
    </source>
</evidence>
<feature type="compositionally biased region" description="Low complexity" evidence="1">
    <location>
        <begin position="431"/>
        <end position="456"/>
    </location>
</feature>
<name>A0ABY0E594_9BRAD</name>
<feature type="compositionally biased region" description="Polar residues" evidence="1">
    <location>
        <begin position="463"/>
        <end position="505"/>
    </location>
</feature>
<dbReference type="InterPro" id="IPR051162">
    <property type="entry name" value="T4SS_component"/>
</dbReference>